<sequence length="171" mass="19019">MANSGSTWTAKQNKLFENALAMYGKDTGPDRWHNLARAVGGKTVEEVKRHYEVLVEDVRQIETGQLHVVSTVACVALAGTPHPCTQSVGARMLPLSNKHSEHLARPHHEQVRGLAPEHKNSEHLAYPCNKARVKHISSNEQGGNFTHLSLDHQGRAIKLTPEQRTWLMGEN</sequence>
<accession>A0A834CXA9</accession>
<dbReference type="Pfam" id="PF00249">
    <property type="entry name" value="Myb_DNA-binding"/>
    <property type="match status" value="1"/>
</dbReference>
<dbReference type="InterPro" id="IPR017884">
    <property type="entry name" value="SANT_dom"/>
</dbReference>
<dbReference type="PROSITE" id="PS51293">
    <property type="entry name" value="SANT"/>
    <property type="match status" value="1"/>
</dbReference>
<dbReference type="Proteomes" id="UP000619265">
    <property type="component" value="Unassembled WGS sequence"/>
</dbReference>
<reference evidence="7" key="1">
    <citation type="submission" date="2015-10" db="EMBL/GenBank/DDBJ databases">
        <authorList>
            <person name="Martinez-Garcia P.J."/>
            <person name="Crepeau M.W."/>
            <person name="Puiu D."/>
            <person name="Gonzalez-Ibeas D."/>
            <person name="Whalen J."/>
            <person name="Stevens K."/>
            <person name="Paul R."/>
            <person name="Butterfield T."/>
            <person name="Britton M."/>
            <person name="Reagan R."/>
            <person name="Chakraborty S."/>
            <person name="Walawage S.L."/>
            <person name="Vasquez-Gross H.A."/>
            <person name="Cardeno C."/>
            <person name="Famula R."/>
            <person name="Pratt K."/>
            <person name="Kuruganti S."/>
            <person name="Aradhya M.K."/>
            <person name="Leslie C.A."/>
            <person name="Dandekar A.M."/>
            <person name="Salzberg S.L."/>
            <person name="Wegrzyn J.L."/>
            <person name="Langley C.H."/>
            <person name="Neale D.B."/>
        </authorList>
    </citation>
    <scope>NUCLEOTIDE SEQUENCE</scope>
    <source>
        <tissue evidence="7">Leaves</tissue>
    </source>
</reference>
<dbReference type="AlphaFoldDB" id="A0A834CXA9"/>
<reference evidence="7" key="2">
    <citation type="submission" date="2020-03" db="EMBL/GenBank/DDBJ databases">
        <title>Walnut 2.0.</title>
        <authorList>
            <person name="Marrano A."/>
            <person name="Britton M."/>
            <person name="Zimin A.V."/>
            <person name="Zaini P.A."/>
            <person name="Workman R."/>
            <person name="Puiu D."/>
            <person name="Bianco L."/>
            <person name="Allen B.J."/>
            <person name="Troggio M."/>
            <person name="Leslie C.A."/>
            <person name="Timp W."/>
            <person name="Dendekar A."/>
            <person name="Salzberg S.L."/>
            <person name="Neale D.B."/>
        </authorList>
    </citation>
    <scope>NUCLEOTIDE SEQUENCE</scope>
    <source>
        <tissue evidence="7">Leaves</tissue>
    </source>
</reference>
<dbReference type="GO" id="GO:0005634">
    <property type="term" value="C:nucleus"/>
    <property type="evidence" value="ECO:0007669"/>
    <property type="project" value="UniProtKB-SubCell"/>
</dbReference>
<dbReference type="InterPro" id="IPR009057">
    <property type="entry name" value="Homeodomain-like_sf"/>
</dbReference>
<proteinExistence type="predicted"/>
<dbReference type="InterPro" id="IPR001005">
    <property type="entry name" value="SANT/Myb"/>
</dbReference>
<protein>
    <recommendedName>
        <fullName evidence="9">Protein RADIALIS-like 3</fullName>
    </recommendedName>
</protein>
<name>A0A834CXA9_JUGRE</name>
<evidence type="ECO:0000313" key="8">
    <source>
        <dbReference type="Proteomes" id="UP000619265"/>
    </source>
</evidence>
<keyword evidence="2" id="KW-0805">Transcription regulation</keyword>
<dbReference type="PROSITE" id="PS50090">
    <property type="entry name" value="MYB_LIKE"/>
    <property type="match status" value="1"/>
</dbReference>
<evidence type="ECO:0000313" key="7">
    <source>
        <dbReference type="EMBL" id="KAF5468485.1"/>
    </source>
</evidence>
<comment type="subcellular location">
    <subcellularLocation>
        <location evidence="1">Nucleus</location>
    </subcellularLocation>
</comment>
<dbReference type="PANTHER" id="PTHR43952">
    <property type="entry name" value="MYB FAMILY TRANSCRIPTION FACTOR-RELATED"/>
    <property type="match status" value="1"/>
</dbReference>
<evidence type="ECO:0000256" key="1">
    <source>
        <dbReference type="ARBA" id="ARBA00004123"/>
    </source>
</evidence>
<dbReference type="InterPro" id="IPR044636">
    <property type="entry name" value="RADIALIS-like"/>
</dbReference>
<evidence type="ECO:0000256" key="2">
    <source>
        <dbReference type="ARBA" id="ARBA00023015"/>
    </source>
</evidence>
<dbReference type="Gramene" id="Jr06_09010_p1">
    <property type="protein sequence ID" value="cds.Jr06_09010_p1"/>
    <property type="gene ID" value="Jr06_09010"/>
</dbReference>
<evidence type="ECO:0000259" key="6">
    <source>
        <dbReference type="PROSITE" id="PS51293"/>
    </source>
</evidence>
<organism evidence="7 8">
    <name type="scientific">Juglans regia</name>
    <name type="common">English walnut</name>
    <dbReference type="NCBI Taxonomy" id="51240"/>
    <lineage>
        <taxon>Eukaryota</taxon>
        <taxon>Viridiplantae</taxon>
        <taxon>Streptophyta</taxon>
        <taxon>Embryophyta</taxon>
        <taxon>Tracheophyta</taxon>
        <taxon>Spermatophyta</taxon>
        <taxon>Magnoliopsida</taxon>
        <taxon>eudicotyledons</taxon>
        <taxon>Gunneridae</taxon>
        <taxon>Pentapetalae</taxon>
        <taxon>rosids</taxon>
        <taxon>fabids</taxon>
        <taxon>Fagales</taxon>
        <taxon>Juglandaceae</taxon>
        <taxon>Juglans</taxon>
    </lineage>
</organism>
<dbReference type="CDD" id="cd00167">
    <property type="entry name" value="SANT"/>
    <property type="match status" value="1"/>
</dbReference>
<evidence type="ECO:0000256" key="4">
    <source>
        <dbReference type="ARBA" id="ARBA00023242"/>
    </source>
</evidence>
<evidence type="ECO:0000256" key="3">
    <source>
        <dbReference type="ARBA" id="ARBA00023163"/>
    </source>
</evidence>
<gene>
    <name evidence="7" type="ORF">F2P56_012631</name>
</gene>
<keyword evidence="4" id="KW-0539">Nucleus</keyword>
<dbReference type="SUPFAM" id="SSF46689">
    <property type="entry name" value="Homeodomain-like"/>
    <property type="match status" value="1"/>
</dbReference>
<comment type="caution">
    <text evidence="7">The sequence shown here is derived from an EMBL/GenBank/DDBJ whole genome shotgun (WGS) entry which is preliminary data.</text>
</comment>
<dbReference type="FunFam" id="1.10.10.60:FF:000154">
    <property type="entry name" value="Transcription factor SRM1"/>
    <property type="match status" value="1"/>
</dbReference>
<evidence type="ECO:0000259" key="5">
    <source>
        <dbReference type="PROSITE" id="PS50090"/>
    </source>
</evidence>
<dbReference type="Gene3D" id="1.10.10.60">
    <property type="entry name" value="Homeodomain-like"/>
    <property type="match status" value="1"/>
</dbReference>
<feature type="domain" description="SANT" evidence="6">
    <location>
        <begin position="3"/>
        <end position="59"/>
    </location>
</feature>
<evidence type="ECO:0008006" key="9">
    <source>
        <dbReference type="Google" id="ProtNLM"/>
    </source>
</evidence>
<dbReference type="PANTHER" id="PTHR43952:SF72">
    <property type="entry name" value="MYB-LIKE DOMAIN-CONTAINING PROTEIN"/>
    <property type="match status" value="1"/>
</dbReference>
<feature type="domain" description="Myb-like" evidence="5">
    <location>
        <begin position="6"/>
        <end position="55"/>
    </location>
</feature>
<dbReference type="SMART" id="SM00717">
    <property type="entry name" value="SANT"/>
    <property type="match status" value="1"/>
</dbReference>
<dbReference type="EMBL" id="LIHL02000006">
    <property type="protein sequence ID" value="KAF5468485.1"/>
    <property type="molecule type" value="Genomic_DNA"/>
</dbReference>
<keyword evidence="3" id="KW-0804">Transcription</keyword>
<dbReference type="GO" id="GO:0003700">
    <property type="term" value="F:DNA-binding transcription factor activity"/>
    <property type="evidence" value="ECO:0007669"/>
    <property type="project" value="InterPro"/>
</dbReference>